<dbReference type="SUPFAM" id="SSF109854">
    <property type="entry name" value="DinB/YfiT-like putative metalloenzymes"/>
    <property type="match status" value="1"/>
</dbReference>
<name>A0ABN4ANH7_EMTOG</name>
<dbReference type="RefSeq" id="WP_015029571.1">
    <property type="nucleotide sequence ID" value="NC_018748.1"/>
</dbReference>
<protein>
    <recommendedName>
        <fullName evidence="5">DinB family protein</fullName>
    </recommendedName>
</protein>
<organism evidence="3 4">
    <name type="scientific">Emticicia oligotrophica (strain DSM 17448 / CIP 109782 / MTCC 6937 / GPTSA100-15)</name>
    <dbReference type="NCBI Taxonomy" id="929562"/>
    <lineage>
        <taxon>Bacteria</taxon>
        <taxon>Pseudomonadati</taxon>
        <taxon>Bacteroidota</taxon>
        <taxon>Cytophagia</taxon>
        <taxon>Cytophagales</taxon>
        <taxon>Leadbetterellaceae</taxon>
        <taxon>Emticicia</taxon>
    </lineage>
</organism>
<dbReference type="Proteomes" id="UP000002875">
    <property type="component" value="Chromosome"/>
</dbReference>
<keyword evidence="4" id="KW-1185">Reference proteome</keyword>
<proteinExistence type="inferred from homology"/>
<dbReference type="InterPro" id="IPR007837">
    <property type="entry name" value="DinB"/>
</dbReference>
<evidence type="ECO:0008006" key="5">
    <source>
        <dbReference type="Google" id="ProtNLM"/>
    </source>
</evidence>
<dbReference type="EMBL" id="CP002961">
    <property type="protein sequence ID" value="AFK03875.1"/>
    <property type="molecule type" value="Genomic_DNA"/>
</dbReference>
<dbReference type="InterPro" id="IPR034660">
    <property type="entry name" value="DinB/YfiT-like"/>
</dbReference>
<keyword evidence="2" id="KW-0479">Metal-binding</keyword>
<evidence type="ECO:0000256" key="1">
    <source>
        <dbReference type="ARBA" id="ARBA00008635"/>
    </source>
</evidence>
<gene>
    <name evidence="3" type="ordered locus">Emtol_2739</name>
</gene>
<evidence type="ECO:0000313" key="3">
    <source>
        <dbReference type="EMBL" id="AFK03875.1"/>
    </source>
</evidence>
<dbReference type="Gene3D" id="1.20.120.450">
    <property type="entry name" value="dinb family like domain"/>
    <property type="match status" value="1"/>
</dbReference>
<evidence type="ECO:0000313" key="4">
    <source>
        <dbReference type="Proteomes" id="UP000002875"/>
    </source>
</evidence>
<comment type="similarity">
    <text evidence="1">Belongs to the DinB family.</text>
</comment>
<reference evidence="3 4" key="1">
    <citation type="submission" date="2011-07" db="EMBL/GenBank/DDBJ databases">
        <title>The complete genome of chromosome of Emticicia oligotrophica DSM 17448.</title>
        <authorList>
            <consortium name="US DOE Joint Genome Institute (JGI-PGF)"/>
            <person name="Lucas S."/>
            <person name="Han J."/>
            <person name="Lapidus A."/>
            <person name="Bruce D."/>
            <person name="Goodwin L."/>
            <person name="Pitluck S."/>
            <person name="Peters L."/>
            <person name="Kyrpides N."/>
            <person name="Mavromatis K."/>
            <person name="Ivanova N."/>
            <person name="Ovchinnikova G."/>
            <person name="Teshima H."/>
            <person name="Detter J.C."/>
            <person name="Tapia R."/>
            <person name="Han C."/>
            <person name="Land M."/>
            <person name="Hauser L."/>
            <person name="Markowitz V."/>
            <person name="Cheng J.-F."/>
            <person name="Hugenholtz P."/>
            <person name="Woyke T."/>
            <person name="Wu D."/>
            <person name="Tindall B."/>
            <person name="Pomrenke H."/>
            <person name="Brambilla E."/>
            <person name="Klenk H.-P."/>
            <person name="Eisen J.A."/>
        </authorList>
    </citation>
    <scope>NUCLEOTIDE SEQUENCE [LARGE SCALE GENOMIC DNA]</scope>
    <source>
        <strain evidence="3 4">DSM 17448</strain>
    </source>
</reference>
<accession>A0ABN4ANH7</accession>
<evidence type="ECO:0000256" key="2">
    <source>
        <dbReference type="ARBA" id="ARBA00022723"/>
    </source>
</evidence>
<sequence>MMKNLMLDMLLQSQISNGVTLKKVSNENAQMKLNSASNSVGFIYRHIAETLNMFTFFFGLQPEVANTTMGQLDNGQGSNTDESSMLINKGFEKLNKLIEEKPEQFWLEEIETPFFGKVSRFRIFSHILYHNSHHSGQIAAILSKGK</sequence>
<dbReference type="Pfam" id="PF05163">
    <property type="entry name" value="DinB"/>
    <property type="match status" value="1"/>
</dbReference>